<dbReference type="PROSITE" id="PS50181">
    <property type="entry name" value="FBOX"/>
    <property type="match status" value="1"/>
</dbReference>
<comment type="caution">
    <text evidence="2">The sequence shown here is derived from an EMBL/GenBank/DDBJ whole genome shotgun (WGS) entry which is preliminary data.</text>
</comment>
<dbReference type="STRING" id="59895.A0A103Y8X2"/>
<dbReference type="Pfam" id="PF24104">
    <property type="entry name" value="At5g52880_ARM"/>
    <property type="match status" value="1"/>
</dbReference>
<keyword evidence="3" id="KW-1185">Reference proteome</keyword>
<dbReference type="SUPFAM" id="SSF81383">
    <property type="entry name" value="F-box domain"/>
    <property type="match status" value="1"/>
</dbReference>
<dbReference type="OrthoDB" id="10257471at2759"/>
<evidence type="ECO:0000313" key="2">
    <source>
        <dbReference type="EMBL" id="KVI04685.1"/>
    </source>
</evidence>
<sequence length="296" mass="33971">MEGPLDRYYKLGIQESFSQLCHYPSACKELALILKLSYSKFPKVLQSLLVQDVLTAFRLLPRMQTQSAISAANILLQSVESAFPKQKKALAVAEFKHAMVAHKRYSKAHNSEEDTLELPQDVLVHVFSFLDLKSLVSASQVCRLWNVASTDSHIWQLMYAMFFNTSHNFSNKYMLYGGMTEDEKSKNSQENVVCRSSLDWRTDFKKAYEGISSKKLLTSCRGFCKHCHAIFWFSDMGKGTCRLKCKYHQMKPISTRQIVEYLDGDYSSSDSDSESDSYEESAPKLWAYPRRSEFSL</sequence>
<dbReference type="InterPro" id="IPR036047">
    <property type="entry name" value="F-box-like_dom_sf"/>
</dbReference>
<dbReference type="PANTHER" id="PTHR47744">
    <property type="entry name" value="OS05G0526300 PROTEIN"/>
    <property type="match status" value="1"/>
</dbReference>
<gene>
    <name evidence="2" type="ORF">Ccrd_016996</name>
</gene>
<dbReference type="OMA" id="LWAYPRR"/>
<feature type="domain" description="F-box" evidence="1">
    <location>
        <begin position="112"/>
        <end position="158"/>
    </location>
</feature>
<dbReference type="InterPro" id="IPR001810">
    <property type="entry name" value="F-box_dom"/>
</dbReference>
<dbReference type="GO" id="GO:0005737">
    <property type="term" value="C:cytoplasm"/>
    <property type="evidence" value="ECO:0007669"/>
    <property type="project" value="EnsemblPlants"/>
</dbReference>
<dbReference type="Gramene" id="KVI04685">
    <property type="protein sequence ID" value="KVI04685"/>
    <property type="gene ID" value="Ccrd_016996"/>
</dbReference>
<protein>
    <submittedName>
        <fullName evidence="2">F-box domain, cyclin-like protein</fullName>
    </submittedName>
</protein>
<dbReference type="Proteomes" id="UP000243975">
    <property type="component" value="Unassembled WGS sequence"/>
</dbReference>
<proteinExistence type="predicted"/>
<dbReference type="EMBL" id="LEKV01001939">
    <property type="protein sequence ID" value="KVI04685.1"/>
    <property type="molecule type" value="Genomic_DNA"/>
</dbReference>
<dbReference type="AlphaFoldDB" id="A0A103Y8X2"/>
<dbReference type="SMART" id="SM00256">
    <property type="entry name" value="FBOX"/>
    <property type="match status" value="1"/>
</dbReference>
<dbReference type="InterPro" id="IPR057039">
    <property type="entry name" value="At5g52880_ARM"/>
</dbReference>
<evidence type="ECO:0000259" key="1">
    <source>
        <dbReference type="PROSITE" id="PS50181"/>
    </source>
</evidence>
<dbReference type="Gene3D" id="1.20.1280.50">
    <property type="match status" value="1"/>
</dbReference>
<reference evidence="2 3" key="1">
    <citation type="journal article" date="2016" name="Sci. Rep.">
        <title>The genome sequence of the outbreeding globe artichoke constructed de novo incorporating a phase-aware low-pass sequencing strategy of F1 progeny.</title>
        <authorList>
            <person name="Scaglione D."/>
            <person name="Reyes-Chin-Wo S."/>
            <person name="Acquadro A."/>
            <person name="Froenicke L."/>
            <person name="Portis E."/>
            <person name="Beitel C."/>
            <person name="Tirone M."/>
            <person name="Mauro R."/>
            <person name="Lo Monaco A."/>
            <person name="Mauromicale G."/>
            <person name="Faccioli P."/>
            <person name="Cattivelli L."/>
            <person name="Rieseberg L."/>
            <person name="Michelmore R."/>
            <person name="Lanteri S."/>
        </authorList>
    </citation>
    <scope>NUCLEOTIDE SEQUENCE [LARGE SCALE GENOMIC DNA]</scope>
    <source>
        <strain evidence="2">2C</strain>
    </source>
</reference>
<accession>A0A103Y8X2</accession>
<dbReference type="PANTHER" id="PTHR47744:SF1">
    <property type="entry name" value="OS05G0526300 PROTEIN"/>
    <property type="match status" value="1"/>
</dbReference>
<organism evidence="2 3">
    <name type="scientific">Cynara cardunculus var. scolymus</name>
    <name type="common">Globe artichoke</name>
    <name type="synonym">Cynara scolymus</name>
    <dbReference type="NCBI Taxonomy" id="59895"/>
    <lineage>
        <taxon>Eukaryota</taxon>
        <taxon>Viridiplantae</taxon>
        <taxon>Streptophyta</taxon>
        <taxon>Embryophyta</taxon>
        <taxon>Tracheophyta</taxon>
        <taxon>Spermatophyta</taxon>
        <taxon>Magnoliopsida</taxon>
        <taxon>eudicotyledons</taxon>
        <taxon>Gunneridae</taxon>
        <taxon>Pentapetalae</taxon>
        <taxon>asterids</taxon>
        <taxon>campanulids</taxon>
        <taxon>Asterales</taxon>
        <taxon>Asteraceae</taxon>
        <taxon>Carduoideae</taxon>
        <taxon>Cardueae</taxon>
        <taxon>Carduinae</taxon>
        <taxon>Cynara</taxon>
    </lineage>
</organism>
<name>A0A103Y8X2_CYNCS</name>
<evidence type="ECO:0000313" key="3">
    <source>
        <dbReference type="Proteomes" id="UP000243975"/>
    </source>
</evidence>
<dbReference type="Pfam" id="PF12937">
    <property type="entry name" value="F-box-like"/>
    <property type="match status" value="1"/>
</dbReference>